<dbReference type="PaxDb" id="79929-MTBMA_c17290"/>
<dbReference type="OrthoDB" id="374270at2157"/>
<reference evidence="2 3" key="2">
    <citation type="journal article" date="2010" name="J. Bacteriol.">
        <title>Complete genome sequence of Methanothermobacter marburgensis, a methanoarchaeon model organism.</title>
        <authorList>
            <person name="Liesegang H."/>
            <person name="Kaster A.K."/>
            <person name="Wiezer A."/>
            <person name="Goenrich M."/>
            <person name="Wollherr A."/>
            <person name="Seedorf H."/>
            <person name="Gottschalk G."/>
            <person name="Thauer R.K."/>
        </authorList>
    </citation>
    <scope>NUCLEOTIDE SEQUENCE [LARGE SCALE GENOMIC DNA]</scope>
    <source>
        <strain evidence="3">ATCC BAA-927 / DSM 2133 / JCM 14651 / NBRC 100331 / OCM 82 / Marburg</strain>
    </source>
</reference>
<evidence type="ECO:0000313" key="3">
    <source>
        <dbReference type="Proteomes" id="UP000000345"/>
    </source>
</evidence>
<feature type="transmembrane region" description="Helical" evidence="1">
    <location>
        <begin position="71"/>
        <end position="88"/>
    </location>
</feature>
<reference key="1">
    <citation type="submission" date="2009-08" db="EMBL/GenBank/DDBJ databases">
        <title>The genome sequence of Methanothermobacter marburgensis.</title>
        <authorList>
            <person name="Kaster A."/>
            <person name="Seedorf H."/>
            <person name="Goenrich M."/>
            <person name="Wiezer A."/>
            <person name="Liesegang H."/>
            <person name="Thauer R."/>
            <person name="Gottschalk G."/>
        </authorList>
    </citation>
    <scope>NUCLEOTIDE SEQUENCE</scope>
    <source>
        <strain>Marburg</strain>
    </source>
</reference>
<protein>
    <submittedName>
        <fullName evidence="2">Uncharacterized protein</fullName>
    </submittedName>
</protein>
<evidence type="ECO:0000313" key="2">
    <source>
        <dbReference type="EMBL" id="ADL59297.1"/>
    </source>
</evidence>
<evidence type="ECO:0000256" key="1">
    <source>
        <dbReference type="SAM" id="Phobius"/>
    </source>
</evidence>
<keyword evidence="1" id="KW-0812">Transmembrane</keyword>
<dbReference type="HOGENOM" id="CLU_1933293_0_0_2"/>
<name>D9PYJ9_METTM</name>
<dbReference type="AlphaFoldDB" id="D9PYJ9"/>
<feature type="transmembrane region" description="Helical" evidence="1">
    <location>
        <begin position="7"/>
        <end position="26"/>
    </location>
</feature>
<dbReference type="STRING" id="79929.MTBMA_c17290"/>
<feature type="transmembrane region" description="Helical" evidence="1">
    <location>
        <begin position="46"/>
        <end position="64"/>
    </location>
</feature>
<keyword evidence="1" id="KW-1133">Transmembrane helix</keyword>
<dbReference type="RefSeq" id="WP_013296507.1">
    <property type="nucleotide sequence ID" value="NC_014408.1"/>
</dbReference>
<keyword evidence="3" id="KW-1185">Reference proteome</keyword>
<sequence length="130" mass="14435">MKSEKSYFVSMAGMVIVLISTLLILFSGGIPASGLFQLIYQRLNTALFYLLLNLLLLSLLKAWWGENWPPCLLSLAIINITGITYSTLMDISLTKGTIESLWSAILPAGIINIIPEPLKHKRTPKEGMKK</sequence>
<dbReference type="KEGG" id="mmg:MTBMA_c17290"/>
<proteinExistence type="predicted"/>
<organism evidence="2 3">
    <name type="scientific">Methanothermobacter marburgensis (strain ATCC BAA-927 / DSM 2133 / JCM 14651 / NBRC 100331 / OCM 82 / Marburg)</name>
    <name type="common">Methanobacterium thermoautotrophicum</name>
    <dbReference type="NCBI Taxonomy" id="79929"/>
    <lineage>
        <taxon>Archaea</taxon>
        <taxon>Methanobacteriati</taxon>
        <taxon>Methanobacteriota</taxon>
        <taxon>Methanomada group</taxon>
        <taxon>Methanobacteria</taxon>
        <taxon>Methanobacteriales</taxon>
        <taxon>Methanobacteriaceae</taxon>
        <taxon>Methanothermobacter</taxon>
    </lineage>
</organism>
<dbReference type="GeneID" id="43707543"/>
<accession>D9PYJ9</accession>
<gene>
    <name evidence="2" type="ordered locus">MTBMA_c17290</name>
</gene>
<dbReference type="Proteomes" id="UP000000345">
    <property type="component" value="Chromosome"/>
</dbReference>
<keyword evidence="1" id="KW-0472">Membrane</keyword>
<dbReference type="EMBL" id="CP001710">
    <property type="protein sequence ID" value="ADL59297.1"/>
    <property type="molecule type" value="Genomic_DNA"/>
</dbReference>
<dbReference type="GeneID" id="9705440"/>